<dbReference type="AlphaFoldDB" id="A0A0S2W2Z7"/>
<evidence type="ECO:0000313" key="2">
    <source>
        <dbReference type="EMBL" id="ALP93736.1"/>
    </source>
</evidence>
<dbReference type="EMBL" id="CP011307">
    <property type="protein sequence ID" value="ALP93736.1"/>
    <property type="molecule type" value="Genomic_DNA"/>
</dbReference>
<keyword evidence="1" id="KW-0812">Transmembrane</keyword>
<reference evidence="3" key="2">
    <citation type="submission" date="2015-04" db="EMBL/GenBank/DDBJ databases">
        <title>A butyrogenic pathway from the amino acid lysine in a human gut commensal.</title>
        <authorList>
            <person name="de Vos W.M."/>
            <person name="Bui N.T.P."/>
            <person name="Plugge C.M."/>
            <person name="Ritari J."/>
        </authorList>
    </citation>
    <scope>NUCLEOTIDE SEQUENCE [LARGE SCALE GENOMIC DNA]</scope>
    <source>
        <strain evidence="3">AF211</strain>
    </source>
</reference>
<proteinExistence type="predicted"/>
<sequence length="49" mass="5614">MDGASRVMKVCGYVLSIMKSIFFLIINQQLYFCNTLICYVVKVSVCDKK</sequence>
<name>A0A0S2W2Z7_9FIRM</name>
<organism evidence="2 3">
    <name type="scientific">Intestinimonas butyriciproducens</name>
    <dbReference type="NCBI Taxonomy" id="1297617"/>
    <lineage>
        <taxon>Bacteria</taxon>
        <taxon>Bacillati</taxon>
        <taxon>Bacillota</taxon>
        <taxon>Clostridia</taxon>
        <taxon>Eubacteriales</taxon>
        <taxon>Intestinimonas</taxon>
    </lineage>
</organism>
<keyword evidence="3" id="KW-1185">Reference proteome</keyword>
<dbReference type="Proteomes" id="UP000064844">
    <property type="component" value="Chromosome"/>
</dbReference>
<dbReference type="KEGG" id="ibu:IB211_01343c"/>
<dbReference type="STRING" id="1297617.IB211_01343c"/>
<protein>
    <submittedName>
        <fullName evidence="2">Uncharacterized protein</fullName>
    </submittedName>
</protein>
<keyword evidence="1" id="KW-0472">Membrane</keyword>
<evidence type="ECO:0000313" key="3">
    <source>
        <dbReference type="Proteomes" id="UP000064844"/>
    </source>
</evidence>
<keyword evidence="1" id="KW-1133">Transmembrane helix</keyword>
<accession>A0A0S2W2Z7</accession>
<gene>
    <name evidence="2" type="ORF">IB211_01343c</name>
</gene>
<reference evidence="2 3" key="1">
    <citation type="journal article" date="2015" name="Nat. Commun.">
        <title>Production of butyrate from lysine and the Amadori product fructoselysine by a human gut commensal.</title>
        <authorList>
            <person name="Bui T.P."/>
            <person name="Ritari J."/>
            <person name="Boeren S."/>
            <person name="de Waard P."/>
            <person name="Plugge C.M."/>
            <person name="de Vos W.M."/>
        </authorList>
    </citation>
    <scope>NUCLEOTIDE SEQUENCE [LARGE SCALE GENOMIC DNA]</scope>
    <source>
        <strain evidence="2 3">AF211</strain>
    </source>
</reference>
<feature type="transmembrane region" description="Helical" evidence="1">
    <location>
        <begin position="12"/>
        <end position="32"/>
    </location>
</feature>
<evidence type="ECO:0000256" key="1">
    <source>
        <dbReference type="SAM" id="Phobius"/>
    </source>
</evidence>